<keyword evidence="3" id="KW-1133">Transmembrane helix</keyword>
<reference evidence="4" key="1">
    <citation type="submission" date="2020-12" db="EMBL/GenBank/DDBJ databases">
        <title>Metabolic potential, ecology and presence of endohyphal bacteria is reflected in genomic diversity of Mucoromycotina.</title>
        <authorList>
            <person name="Muszewska A."/>
            <person name="Okrasinska A."/>
            <person name="Steczkiewicz K."/>
            <person name="Drgas O."/>
            <person name="Orlowska M."/>
            <person name="Perlinska-Lenart U."/>
            <person name="Aleksandrzak-Piekarczyk T."/>
            <person name="Szatraj K."/>
            <person name="Zielenkiewicz U."/>
            <person name="Pilsyk S."/>
            <person name="Malc E."/>
            <person name="Mieczkowski P."/>
            <person name="Kruszewska J.S."/>
            <person name="Biernat P."/>
            <person name="Pawlowska J."/>
        </authorList>
    </citation>
    <scope>NUCLEOTIDE SEQUENCE</scope>
    <source>
        <strain evidence="4">WA0000067209</strain>
    </source>
</reference>
<feature type="region of interest" description="Disordered" evidence="2">
    <location>
        <begin position="183"/>
        <end position="206"/>
    </location>
</feature>
<protein>
    <submittedName>
        <fullName evidence="4">Uncharacterized protein</fullName>
    </submittedName>
</protein>
<accession>A0A8H7PTI8</accession>
<evidence type="ECO:0000256" key="1">
    <source>
        <dbReference type="SAM" id="Coils"/>
    </source>
</evidence>
<sequence>MVHPAIVAAIIGAAVVAGVVTYYYIDDHYHNEYEYVQTTRYEHYSDSDSDDEEQGFNARRLLQKAGLRRRRRYRDNNTPNESFNMAARDEKSSMSSASDIDMKRQLLESERQDLRLDEEEARLRRERLRSRGNSILGIMPTTMEDQMAQAPNPTHDNPFADSHEVPKVEKSELFEADNSNLANKANSAPLSETSSHHNTLLDNDEDTPYGSILSSILGNSAHSPLMRPVSPRQDPATEAWRYDDHEFIEANEQDDAMEYESVETSLQLPRARGHSNATVSSSSSWSDIEPSSSQNKSDLSDSDLSIIGRERSSHDGRSASEDEDGFVNVGGDDHNSS</sequence>
<evidence type="ECO:0000313" key="4">
    <source>
        <dbReference type="EMBL" id="KAG2180072.1"/>
    </source>
</evidence>
<feature type="compositionally biased region" description="Acidic residues" evidence="2">
    <location>
        <begin position="251"/>
        <end position="261"/>
    </location>
</feature>
<keyword evidence="1" id="KW-0175">Coiled coil</keyword>
<feature type="transmembrane region" description="Helical" evidence="3">
    <location>
        <begin position="6"/>
        <end position="25"/>
    </location>
</feature>
<evidence type="ECO:0000313" key="5">
    <source>
        <dbReference type="Proteomes" id="UP000654370"/>
    </source>
</evidence>
<dbReference type="AlphaFoldDB" id="A0A8H7PTI8"/>
<evidence type="ECO:0000256" key="2">
    <source>
        <dbReference type="SAM" id="MobiDB-lite"/>
    </source>
</evidence>
<feature type="compositionally biased region" description="Polar residues" evidence="2">
    <location>
        <begin position="183"/>
        <end position="201"/>
    </location>
</feature>
<comment type="caution">
    <text evidence="4">The sequence shown here is derived from an EMBL/GenBank/DDBJ whole genome shotgun (WGS) entry which is preliminary data.</text>
</comment>
<feature type="region of interest" description="Disordered" evidence="2">
    <location>
        <begin position="69"/>
        <end position="101"/>
    </location>
</feature>
<keyword evidence="3" id="KW-0472">Membrane</keyword>
<keyword evidence="5" id="KW-1185">Reference proteome</keyword>
<evidence type="ECO:0000256" key="3">
    <source>
        <dbReference type="SAM" id="Phobius"/>
    </source>
</evidence>
<feature type="region of interest" description="Disordered" evidence="2">
    <location>
        <begin position="251"/>
        <end position="337"/>
    </location>
</feature>
<dbReference type="Proteomes" id="UP000654370">
    <property type="component" value="Unassembled WGS sequence"/>
</dbReference>
<keyword evidence="3" id="KW-0812">Transmembrane</keyword>
<proteinExistence type="predicted"/>
<gene>
    <name evidence="4" type="ORF">INT43_003859</name>
</gene>
<feature type="coiled-coil region" evidence="1">
    <location>
        <begin position="104"/>
        <end position="131"/>
    </location>
</feature>
<feature type="compositionally biased region" description="Low complexity" evidence="2">
    <location>
        <begin position="274"/>
        <end position="305"/>
    </location>
</feature>
<dbReference type="OrthoDB" id="2431892at2759"/>
<dbReference type="EMBL" id="JAEPQZ010000006">
    <property type="protein sequence ID" value="KAG2180072.1"/>
    <property type="molecule type" value="Genomic_DNA"/>
</dbReference>
<name>A0A8H7PTI8_MORIS</name>
<organism evidence="4 5">
    <name type="scientific">Mortierella isabellina</name>
    <name type="common">Filamentous fungus</name>
    <name type="synonym">Umbelopsis isabellina</name>
    <dbReference type="NCBI Taxonomy" id="91625"/>
    <lineage>
        <taxon>Eukaryota</taxon>
        <taxon>Fungi</taxon>
        <taxon>Fungi incertae sedis</taxon>
        <taxon>Mucoromycota</taxon>
        <taxon>Mucoromycotina</taxon>
        <taxon>Umbelopsidomycetes</taxon>
        <taxon>Umbelopsidales</taxon>
        <taxon>Umbelopsidaceae</taxon>
        <taxon>Umbelopsis</taxon>
    </lineage>
</organism>
<feature type="compositionally biased region" description="Basic and acidic residues" evidence="2">
    <location>
        <begin position="308"/>
        <end position="320"/>
    </location>
</feature>